<gene>
    <name evidence="11" type="ORF">K431DRAFT_348637</name>
</gene>
<feature type="transmembrane region" description="Helical" evidence="10">
    <location>
        <begin position="262"/>
        <end position="284"/>
    </location>
</feature>
<feature type="region of interest" description="Disordered" evidence="9">
    <location>
        <begin position="1"/>
        <end position="22"/>
    </location>
</feature>
<dbReference type="PANTHER" id="PTHR22601">
    <property type="entry name" value="ISP4 LIKE PROTEIN"/>
    <property type="match status" value="1"/>
</dbReference>
<dbReference type="GO" id="GO:0015031">
    <property type="term" value="P:protein transport"/>
    <property type="evidence" value="ECO:0007669"/>
    <property type="project" value="UniProtKB-KW"/>
</dbReference>
<keyword evidence="4 10" id="KW-0812">Transmembrane</keyword>
<dbReference type="InterPro" id="IPR004813">
    <property type="entry name" value="OPT"/>
</dbReference>
<dbReference type="NCBIfam" id="TIGR00728">
    <property type="entry name" value="OPT_sfam"/>
    <property type="match status" value="1"/>
</dbReference>
<keyword evidence="8 10" id="KW-0472">Membrane</keyword>
<accession>A0A9P4Q2W1</accession>
<feature type="transmembrane region" description="Helical" evidence="10">
    <location>
        <begin position="525"/>
        <end position="549"/>
    </location>
</feature>
<feature type="transmembrane region" description="Helical" evidence="10">
    <location>
        <begin position="87"/>
        <end position="106"/>
    </location>
</feature>
<dbReference type="AlphaFoldDB" id="A0A9P4Q2W1"/>
<evidence type="ECO:0000256" key="5">
    <source>
        <dbReference type="ARBA" id="ARBA00022856"/>
    </source>
</evidence>
<dbReference type="OrthoDB" id="9986677at2759"/>
<feature type="compositionally biased region" description="Polar residues" evidence="9">
    <location>
        <begin position="7"/>
        <end position="21"/>
    </location>
</feature>
<evidence type="ECO:0000313" key="12">
    <source>
        <dbReference type="Proteomes" id="UP000799441"/>
    </source>
</evidence>
<name>A0A9P4Q2W1_9PEZI</name>
<evidence type="ECO:0000256" key="8">
    <source>
        <dbReference type="ARBA" id="ARBA00023136"/>
    </source>
</evidence>
<feature type="transmembrane region" description="Helical" evidence="10">
    <location>
        <begin position="296"/>
        <end position="315"/>
    </location>
</feature>
<dbReference type="GO" id="GO:0016020">
    <property type="term" value="C:membrane"/>
    <property type="evidence" value="ECO:0007669"/>
    <property type="project" value="UniProtKB-SubCell"/>
</dbReference>
<feature type="transmembrane region" description="Helical" evidence="10">
    <location>
        <begin position="395"/>
        <end position="419"/>
    </location>
</feature>
<comment type="caution">
    <text evidence="11">The sequence shown here is derived from an EMBL/GenBank/DDBJ whole genome shotgun (WGS) entry which is preliminary data.</text>
</comment>
<dbReference type="Proteomes" id="UP000799441">
    <property type="component" value="Unassembled WGS sequence"/>
</dbReference>
<sequence>MKWTRPLTAQANATDHGSPQKTDAGKVIELEKYFIEDSPYDSVRAALRNTDNEEEVANTFRAWVLGFLFVTVASGINMFLYMRSPAITIATVVIILLVHPIGVSWAKVMPTRKFNTFGLVWSLHPGPFTMKEHAVVTLMANVTYGYAYSTDELLALDAKPLYNIRLGWGFQLLFTLSSQIIAALIWPADFSITTLLCALHDKSRTDPAKANGWSISRYRFFVYVALGSFAWYWFPGVIWQSLSVFSFVTWIRPNDVVLNQLFGGFTGLSLVPLTFDWIYVSAYLNDPLFSPTFSHLNTLIGLGIFVIISTTGISYSEKYKSYPPLFLAPTFVLSYGLSFAALTAAIVHTVIYHGKEAWFKAKYRESPDWWYGVLFVISVALGLATVLGYSSQLLWWGYFVSIIIALVFTIPCCMALGITNIQLSLNVISPFLAGFMIPGKPIGVMIFRVFSTVVLGQAQTYTTDLNSPVPSAEPSSLPPSSRVSSAPTACSAPATPLSFSSWAIVGVIFNWWIKKRYRGWWFNYNYIFAAAVDCGLVVLAVVIFLAFTLSGSSGPSWWGHVGVFETMDALGTAVRKTVVDGETLGPQTW</sequence>
<reference evidence="11" key="1">
    <citation type="journal article" date="2020" name="Stud. Mycol.">
        <title>101 Dothideomycetes genomes: a test case for predicting lifestyles and emergence of pathogens.</title>
        <authorList>
            <person name="Haridas S."/>
            <person name="Albert R."/>
            <person name="Binder M."/>
            <person name="Bloem J."/>
            <person name="Labutti K."/>
            <person name="Salamov A."/>
            <person name="Andreopoulos B."/>
            <person name="Baker S."/>
            <person name="Barry K."/>
            <person name="Bills G."/>
            <person name="Bluhm B."/>
            <person name="Cannon C."/>
            <person name="Castanera R."/>
            <person name="Culley D."/>
            <person name="Daum C."/>
            <person name="Ezra D."/>
            <person name="Gonzalez J."/>
            <person name="Henrissat B."/>
            <person name="Kuo A."/>
            <person name="Liang C."/>
            <person name="Lipzen A."/>
            <person name="Lutzoni F."/>
            <person name="Magnuson J."/>
            <person name="Mondo S."/>
            <person name="Nolan M."/>
            <person name="Ohm R."/>
            <person name="Pangilinan J."/>
            <person name="Park H.-J."/>
            <person name="Ramirez L."/>
            <person name="Alfaro M."/>
            <person name="Sun H."/>
            <person name="Tritt A."/>
            <person name="Yoshinaga Y."/>
            <person name="Zwiers L.-H."/>
            <person name="Turgeon B."/>
            <person name="Goodwin S."/>
            <person name="Spatafora J."/>
            <person name="Crous P."/>
            <person name="Grigoriev I."/>
        </authorList>
    </citation>
    <scope>NUCLEOTIDE SEQUENCE</scope>
    <source>
        <strain evidence="11">CBS 116435</strain>
    </source>
</reference>
<evidence type="ECO:0000313" key="11">
    <source>
        <dbReference type="EMBL" id="KAF2718520.1"/>
    </source>
</evidence>
<organism evidence="11 12">
    <name type="scientific">Polychaeton citri CBS 116435</name>
    <dbReference type="NCBI Taxonomy" id="1314669"/>
    <lineage>
        <taxon>Eukaryota</taxon>
        <taxon>Fungi</taxon>
        <taxon>Dikarya</taxon>
        <taxon>Ascomycota</taxon>
        <taxon>Pezizomycotina</taxon>
        <taxon>Dothideomycetes</taxon>
        <taxon>Dothideomycetidae</taxon>
        <taxon>Capnodiales</taxon>
        <taxon>Capnodiaceae</taxon>
        <taxon>Polychaeton</taxon>
    </lineage>
</organism>
<dbReference type="EMBL" id="MU003823">
    <property type="protein sequence ID" value="KAF2718520.1"/>
    <property type="molecule type" value="Genomic_DNA"/>
</dbReference>
<protein>
    <submittedName>
        <fullName evidence="11">OPT superfamily oligopeptide transporter</fullName>
    </submittedName>
</protein>
<dbReference type="GO" id="GO:0035673">
    <property type="term" value="F:oligopeptide transmembrane transporter activity"/>
    <property type="evidence" value="ECO:0007669"/>
    <property type="project" value="InterPro"/>
</dbReference>
<keyword evidence="6" id="KW-0653">Protein transport</keyword>
<dbReference type="Pfam" id="PF03169">
    <property type="entry name" value="OPT"/>
    <property type="match status" value="2"/>
</dbReference>
<feature type="transmembrane region" description="Helical" evidence="10">
    <location>
        <begin position="369"/>
        <end position="389"/>
    </location>
</feature>
<evidence type="ECO:0000256" key="4">
    <source>
        <dbReference type="ARBA" id="ARBA00022692"/>
    </source>
</evidence>
<keyword evidence="12" id="KW-1185">Reference proteome</keyword>
<feature type="transmembrane region" description="Helical" evidence="10">
    <location>
        <begin position="431"/>
        <end position="450"/>
    </location>
</feature>
<feature type="transmembrane region" description="Helical" evidence="10">
    <location>
        <begin position="327"/>
        <end position="348"/>
    </location>
</feature>
<dbReference type="InterPro" id="IPR004648">
    <property type="entry name" value="Oligpept_transpt"/>
</dbReference>
<evidence type="ECO:0000256" key="7">
    <source>
        <dbReference type="ARBA" id="ARBA00022989"/>
    </source>
</evidence>
<evidence type="ECO:0000256" key="6">
    <source>
        <dbReference type="ARBA" id="ARBA00022927"/>
    </source>
</evidence>
<keyword evidence="7 10" id="KW-1133">Transmembrane helix</keyword>
<evidence type="ECO:0000256" key="10">
    <source>
        <dbReference type="SAM" id="Phobius"/>
    </source>
</evidence>
<feature type="transmembrane region" description="Helical" evidence="10">
    <location>
        <begin position="494"/>
        <end position="513"/>
    </location>
</feature>
<keyword evidence="5" id="KW-0571">Peptide transport</keyword>
<comment type="subcellular location">
    <subcellularLocation>
        <location evidence="1">Membrane</location>
        <topology evidence="1">Multi-pass membrane protein</topology>
    </subcellularLocation>
</comment>
<evidence type="ECO:0000256" key="1">
    <source>
        <dbReference type="ARBA" id="ARBA00004141"/>
    </source>
</evidence>
<comment type="similarity">
    <text evidence="2">Belongs to the oligopeptide OPT transporter family.</text>
</comment>
<feature type="transmembrane region" description="Helical" evidence="10">
    <location>
        <begin position="60"/>
        <end position="80"/>
    </location>
</feature>
<proteinExistence type="inferred from homology"/>
<evidence type="ECO:0000256" key="3">
    <source>
        <dbReference type="ARBA" id="ARBA00022448"/>
    </source>
</evidence>
<keyword evidence="3" id="KW-0813">Transport</keyword>
<evidence type="ECO:0000256" key="9">
    <source>
        <dbReference type="SAM" id="MobiDB-lite"/>
    </source>
</evidence>
<evidence type="ECO:0000256" key="2">
    <source>
        <dbReference type="ARBA" id="ARBA00008807"/>
    </source>
</evidence>
<feature type="transmembrane region" description="Helical" evidence="10">
    <location>
        <begin position="220"/>
        <end position="242"/>
    </location>
</feature>